<dbReference type="Proteomes" id="UP000225910">
    <property type="component" value="Unassembled WGS sequence"/>
</dbReference>
<dbReference type="Gene3D" id="2.30.30.40">
    <property type="entry name" value="SH3 Domains"/>
    <property type="match status" value="1"/>
</dbReference>
<feature type="non-terminal residue" evidence="1">
    <location>
        <position position="1"/>
    </location>
</feature>
<evidence type="ECO:0000313" key="1">
    <source>
        <dbReference type="EMBL" id="PFT73068.1"/>
    </source>
</evidence>
<protein>
    <submittedName>
        <fullName evidence="1">N-acetylmuramoyl-L-alanine amidase</fullName>
    </submittedName>
</protein>
<dbReference type="EMBL" id="NVCU01000492">
    <property type="protein sequence ID" value="PFT73068.1"/>
    <property type="molecule type" value="Genomic_DNA"/>
</dbReference>
<name>A0A9X7ATG7_BACTU</name>
<comment type="caution">
    <text evidence="1">The sequence shown here is derived from an EMBL/GenBank/DDBJ whole genome shotgun (WGS) entry which is preliminary data.</text>
</comment>
<dbReference type="GO" id="GO:0008745">
    <property type="term" value="F:N-acetylmuramoyl-L-alanine amidase activity"/>
    <property type="evidence" value="ECO:0007669"/>
    <property type="project" value="InterPro"/>
</dbReference>
<dbReference type="InterPro" id="IPR036505">
    <property type="entry name" value="Amidase/PGRP_sf"/>
</dbReference>
<dbReference type="GO" id="GO:0009253">
    <property type="term" value="P:peptidoglycan catabolic process"/>
    <property type="evidence" value="ECO:0007669"/>
    <property type="project" value="InterPro"/>
</dbReference>
<accession>A0A9X7ATG7</accession>
<evidence type="ECO:0000313" key="2">
    <source>
        <dbReference type="Proteomes" id="UP000225910"/>
    </source>
</evidence>
<organism evidence="1 2">
    <name type="scientific">Bacillus thuringiensis</name>
    <dbReference type="NCBI Taxonomy" id="1428"/>
    <lineage>
        <taxon>Bacteria</taxon>
        <taxon>Bacillati</taxon>
        <taxon>Bacillota</taxon>
        <taxon>Bacilli</taxon>
        <taxon>Bacillales</taxon>
        <taxon>Bacillaceae</taxon>
        <taxon>Bacillus</taxon>
        <taxon>Bacillus cereus group</taxon>
    </lineage>
</organism>
<sequence>VRKYLGGTDHEDPIDYLRSHGVSESQFRADVQRTYNNEEVATSKGEEEPVVHTQGVAYILGNNVNLRKGPGIHYDVIRQLNQPEAYQVWGEKDGWLNLGGDQWVKYNPAYIRFEKSKMVNEMNWIGKRVVAKVDNLRFYDSPSWQDEDVAGTLDAGEGFTIDEKVSVNGSPQFKVHNSNGHTYYITAGNSYIHV</sequence>
<reference evidence="1 2" key="1">
    <citation type="submission" date="2017-09" db="EMBL/GenBank/DDBJ databases">
        <title>Large-scale bioinformatics analysis of Bacillus genomes uncovers conserved roles of natural products in bacterial physiology.</title>
        <authorList>
            <consortium name="Agbiome Team Llc"/>
            <person name="Bleich R.M."/>
            <person name="Grubbs K.J."/>
            <person name="Santa Maria K.C."/>
            <person name="Allen S.E."/>
            <person name="Farag S."/>
            <person name="Shank E.A."/>
            <person name="Bowers A."/>
        </authorList>
    </citation>
    <scope>NUCLEOTIDE SEQUENCE [LARGE SCALE GENOMIC DNA]</scope>
    <source>
        <strain evidence="1 2">AFS064137</strain>
    </source>
</reference>
<gene>
    <name evidence="1" type="ORF">COK81_32955</name>
</gene>
<dbReference type="AlphaFoldDB" id="A0A9X7ATG7"/>
<dbReference type="Gene3D" id="3.40.80.10">
    <property type="entry name" value="Peptidoglycan recognition protein-like"/>
    <property type="match status" value="1"/>
</dbReference>
<proteinExistence type="predicted"/>